<feature type="non-terminal residue" evidence="1">
    <location>
        <position position="1"/>
    </location>
</feature>
<sequence>MAENLPKLQASRAGYRAHLTQTIKKATNIATKEDPLTDSDITSLKRIVDQLARKRSILEEPDEKIVGMIEDPKELEREIFQTEDIKEEIDETAAQISNIIEHFQSTKLSQMNTNDQTDSGTPNEIVQQDNSPPVNTQSQQDSQPSTNAQSHLINQNSRLPKLNLPTFSGNPLQWFTFWDSFEAAVHSNSTLGDVQKFSYLKAQLERFGNPTKVINAHMQCLLDLQNPNYELASLQLFYDTMENHIRGTNLARDHDSPEWKFTQLRESIRKEIRILEA</sequence>
<dbReference type="PANTHER" id="PTHR22954:SF3">
    <property type="entry name" value="PROTEIN CBG08539"/>
    <property type="match status" value="1"/>
</dbReference>
<evidence type="ECO:0000313" key="1">
    <source>
        <dbReference type="EMBL" id="CAB4001733.1"/>
    </source>
</evidence>
<dbReference type="OrthoDB" id="6147003at2759"/>
<dbReference type="AlphaFoldDB" id="A0A6S7HF02"/>
<reference evidence="1" key="1">
    <citation type="submission" date="2020-04" db="EMBL/GenBank/DDBJ databases">
        <authorList>
            <person name="Alioto T."/>
            <person name="Alioto T."/>
            <person name="Gomez Garrido J."/>
        </authorList>
    </citation>
    <scope>NUCLEOTIDE SEQUENCE</scope>
    <source>
        <strain evidence="1">A484AB</strain>
    </source>
</reference>
<gene>
    <name evidence="1" type="ORF">PACLA_8A021388</name>
</gene>
<evidence type="ECO:0000313" key="2">
    <source>
        <dbReference type="Proteomes" id="UP001152795"/>
    </source>
</evidence>
<dbReference type="InterPro" id="IPR005312">
    <property type="entry name" value="DUF1759"/>
</dbReference>
<comment type="caution">
    <text evidence="1">The sequence shown here is derived from an EMBL/GenBank/DDBJ whole genome shotgun (WGS) entry which is preliminary data.</text>
</comment>
<protein>
    <submittedName>
        <fullName evidence="1">Uncharacterized protein</fullName>
    </submittedName>
</protein>
<keyword evidence="2" id="KW-1185">Reference proteome</keyword>
<name>A0A6S7HF02_PARCT</name>
<dbReference type="PANTHER" id="PTHR22954">
    <property type="entry name" value="RETROVIRAL PROTEASE-RELATED"/>
    <property type="match status" value="1"/>
</dbReference>
<dbReference type="Pfam" id="PF03564">
    <property type="entry name" value="DUF1759"/>
    <property type="match status" value="1"/>
</dbReference>
<dbReference type="Proteomes" id="UP001152795">
    <property type="component" value="Unassembled WGS sequence"/>
</dbReference>
<proteinExistence type="predicted"/>
<dbReference type="EMBL" id="CACRXK020004165">
    <property type="protein sequence ID" value="CAB4001733.1"/>
    <property type="molecule type" value="Genomic_DNA"/>
</dbReference>
<accession>A0A6S7HF02</accession>
<organism evidence="1 2">
    <name type="scientific">Paramuricea clavata</name>
    <name type="common">Red gorgonian</name>
    <name type="synonym">Violescent sea-whip</name>
    <dbReference type="NCBI Taxonomy" id="317549"/>
    <lineage>
        <taxon>Eukaryota</taxon>
        <taxon>Metazoa</taxon>
        <taxon>Cnidaria</taxon>
        <taxon>Anthozoa</taxon>
        <taxon>Octocorallia</taxon>
        <taxon>Malacalcyonacea</taxon>
        <taxon>Plexauridae</taxon>
        <taxon>Paramuricea</taxon>
    </lineage>
</organism>